<evidence type="ECO:0000256" key="1">
    <source>
        <dbReference type="ARBA" id="ARBA00004123"/>
    </source>
</evidence>
<dbReference type="Proteomes" id="UP000683360">
    <property type="component" value="Unassembled WGS sequence"/>
</dbReference>
<organism evidence="11 12">
    <name type="scientific">Mytilus edulis</name>
    <name type="common">Blue mussel</name>
    <dbReference type="NCBI Taxonomy" id="6550"/>
    <lineage>
        <taxon>Eukaryota</taxon>
        <taxon>Metazoa</taxon>
        <taxon>Spiralia</taxon>
        <taxon>Lophotrochozoa</taxon>
        <taxon>Mollusca</taxon>
        <taxon>Bivalvia</taxon>
        <taxon>Autobranchia</taxon>
        <taxon>Pteriomorphia</taxon>
        <taxon>Mytilida</taxon>
        <taxon>Mytiloidea</taxon>
        <taxon>Mytilidae</taxon>
        <taxon>Mytilinae</taxon>
        <taxon>Mytilus</taxon>
    </lineage>
</organism>
<feature type="compositionally biased region" description="Polar residues" evidence="9">
    <location>
        <begin position="507"/>
        <end position="518"/>
    </location>
</feature>
<dbReference type="PANTHER" id="PTHR15830:SF10">
    <property type="entry name" value="TELOMERE LENGTH REGULATION PROTEIN TEL2 HOMOLOG"/>
    <property type="match status" value="1"/>
</dbReference>
<feature type="region of interest" description="Disordered" evidence="9">
    <location>
        <begin position="925"/>
        <end position="946"/>
    </location>
</feature>
<protein>
    <recommendedName>
        <fullName evidence="5">Telomere length regulation protein TEL2 homolog</fullName>
    </recommendedName>
</protein>
<dbReference type="PANTHER" id="PTHR15830">
    <property type="entry name" value="TELOMERE LENGTH REGULATION PROTEIN TEL2 FAMILY MEMBER"/>
    <property type="match status" value="1"/>
</dbReference>
<feature type="domain" description="Telomere length regulation protein conserved" evidence="10">
    <location>
        <begin position="123"/>
        <end position="226"/>
    </location>
</feature>
<dbReference type="EMBL" id="CAJPWZ010002740">
    <property type="protein sequence ID" value="CAG2244533.1"/>
    <property type="molecule type" value="Genomic_DNA"/>
</dbReference>
<reference evidence="11" key="1">
    <citation type="submission" date="2021-03" db="EMBL/GenBank/DDBJ databases">
        <authorList>
            <person name="Bekaert M."/>
        </authorList>
    </citation>
    <scope>NUCLEOTIDE SEQUENCE</scope>
</reference>
<keyword evidence="6" id="KW-0963">Cytoplasm</keyword>
<feature type="region of interest" description="Disordered" evidence="9">
    <location>
        <begin position="499"/>
        <end position="521"/>
    </location>
</feature>
<evidence type="ECO:0000256" key="6">
    <source>
        <dbReference type="ARBA" id="ARBA00022490"/>
    </source>
</evidence>
<evidence type="ECO:0000259" key="10">
    <source>
        <dbReference type="Pfam" id="PF10193"/>
    </source>
</evidence>
<keyword evidence="12" id="KW-1185">Reference proteome</keyword>
<sequence>MPGVQAHIGNSDHKIRTQGMVLAETLATVIDPNGPKLKFEYKKDKETAFLLSRNDTPSDPGLEQLQKYIISRTKTIKRSLDTDIKTDETMETRTDVDSDLDSDDDLVPYDMSNDVRVTQFKEPKYIRDCMEGLISNDEPERTEICLKCSERLIRKHPDGLEEIATEFTKVLLHLGDKSSTPGYTQLRFKAMVSLTVCVPIQVADYLTAEFYDRNYNLRQRMDILELAIKRQEQEFLADFEELRQQFKDVLSTAGINQSQFPVTPNKNLVPVDPMTPTFMLTPKGLSDLDIQKCMLINTLNNSSPYRDQLQSDGCSDAEHSPMSTDTELSDDDEDETVFFEREVEGCEDEAVYNLEDSFQFSTSFIAGNFVNGNQEKKQSFGSSKGQGSNPLASSTMIEEPVVQKRCKPVCRGVSVPKASSTLLYKPRPGRKVQQSFSPVIKIKDLQMKPISSNVSNKREATVSNEREVTVTNTNTESVFTWSLQHSSTDVPLEESYLRTVKKRSNRPSHSSRQMSKVTVRSHKMASKLNLLPNETFNGMSLIKGKSTNKNEILSDSLSIVNPLYNSSRTIPRSSTRANMQNCRAKDSADDKVFKKPVVTSNDEQVRVERKNSVVKKLLRFRESFKKKNDWTLKDADMQNGFQNENYQMLEANMLAIKRQEQEFLADFEELRQQFKDVLSTAGINQSQFPVTPNKNLVPVDPMTPTFMLTPKGLTDLDIQKCLLINTLNDSSSYRDQLQSDGCSDAEHSPMSTDTEFSDEEDETVFFEREVEGCEDEAVYNLEDSFQFSTSFIAGNFVNGNQEKKQSFGSSKGQGSNPLASSTMVEEPVVQKRCKPVCRGVSVPKASSTLLYKPRPGRKVHKSFSPVIKIKDLQMKPISSSVSNKREATVERDVTVTNTNTESVFTWSLQHSSTDVPLEEAYLRSVKKRSNRPSHSSRQMSKVTVRSHKMASKLNLLPNETINGMSLIKGNLQTRMKYFLTVLASAAQELSQPAEQPVINPSDKKIVEVEEDTWQSIVQKRIETKTRRFSKGKSKPELQKTMNRFAPVAGHFFYPLMTRFDRKENTFDMLGEDSLVLGRLIYTLGVVMYSAINSPTVKQMATVLLEFLWVLRFHQDQSVRHSILFCLSMVMLSVPGHVLLSQLQSEIMEAKQWLEDVVQKDPDTESKRLALQCLVLLENTIKQEFAGEEPT</sequence>
<evidence type="ECO:0000256" key="7">
    <source>
        <dbReference type="ARBA" id="ARBA00023136"/>
    </source>
</evidence>
<feature type="region of interest" description="Disordered" evidence="9">
    <location>
        <begin position="304"/>
        <end position="333"/>
    </location>
</feature>
<feature type="compositionally biased region" description="Polar residues" evidence="9">
    <location>
        <begin position="304"/>
        <end position="313"/>
    </location>
</feature>
<dbReference type="FunFam" id="1.25.40.720:FF:000003">
    <property type="entry name" value="Telomere length regulation protein TEL2 homolog"/>
    <property type="match status" value="1"/>
</dbReference>
<accession>A0A8S3UQD0</accession>
<dbReference type="GO" id="GO:0005634">
    <property type="term" value="C:nucleus"/>
    <property type="evidence" value="ECO:0007669"/>
    <property type="project" value="UniProtKB-SubCell"/>
</dbReference>
<evidence type="ECO:0000256" key="4">
    <source>
        <dbReference type="ARBA" id="ARBA00006133"/>
    </source>
</evidence>
<evidence type="ECO:0000313" key="11">
    <source>
        <dbReference type="EMBL" id="CAG2244533.1"/>
    </source>
</evidence>
<name>A0A8S3UQD0_MYTED</name>
<keyword evidence="7" id="KW-0472">Membrane</keyword>
<evidence type="ECO:0000256" key="3">
    <source>
        <dbReference type="ARBA" id="ARBA00004496"/>
    </source>
</evidence>
<evidence type="ECO:0000256" key="8">
    <source>
        <dbReference type="ARBA" id="ARBA00023242"/>
    </source>
</evidence>
<dbReference type="GO" id="GO:0051879">
    <property type="term" value="F:Hsp90 protein binding"/>
    <property type="evidence" value="ECO:0007669"/>
    <property type="project" value="TreeGrafter"/>
</dbReference>
<feature type="region of interest" description="Disordered" evidence="9">
    <location>
        <begin position="734"/>
        <end position="759"/>
    </location>
</feature>
<dbReference type="AlphaFoldDB" id="A0A8S3UQD0"/>
<dbReference type="InterPro" id="IPR038528">
    <property type="entry name" value="TEL2_C_sf"/>
</dbReference>
<feature type="compositionally biased region" description="Low complexity" evidence="9">
    <location>
        <begin position="806"/>
        <end position="815"/>
    </location>
</feature>
<evidence type="ECO:0000256" key="9">
    <source>
        <dbReference type="SAM" id="MobiDB-lite"/>
    </source>
</evidence>
<dbReference type="Pfam" id="PF10193">
    <property type="entry name" value="Telomere_reg-2"/>
    <property type="match status" value="1"/>
</dbReference>
<comment type="subcellular location">
    <subcellularLocation>
        <location evidence="3">Cytoplasm</location>
    </subcellularLocation>
    <subcellularLocation>
        <location evidence="2">Membrane</location>
    </subcellularLocation>
    <subcellularLocation>
        <location evidence="1">Nucleus</location>
    </subcellularLocation>
</comment>
<feature type="region of interest" description="Disordered" evidence="9">
    <location>
        <begin position="803"/>
        <end position="823"/>
    </location>
</feature>
<dbReference type="GO" id="GO:0042162">
    <property type="term" value="F:telomeric DNA binding"/>
    <property type="evidence" value="ECO:0007669"/>
    <property type="project" value="TreeGrafter"/>
</dbReference>
<feature type="compositionally biased region" description="Polar residues" evidence="9">
    <location>
        <begin position="932"/>
        <end position="943"/>
    </location>
</feature>
<dbReference type="Gene3D" id="1.25.40.720">
    <property type="entry name" value="Telomere length regulation protein 2, C-terminal domain"/>
    <property type="match status" value="2"/>
</dbReference>
<proteinExistence type="inferred from homology"/>
<dbReference type="GO" id="GO:0016020">
    <property type="term" value="C:membrane"/>
    <property type="evidence" value="ECO:0007669"/>
    <property type="project" value="UniProtKB-SubCell"/>
</dbReference>
<evidence type="ECO:0000256" key="2">
    <source>
        <dbReference type="ARBA" id="ARBA00004370"/>
    </source>
</evidence>
<dbReference type="InterPro" id="IPR019337">
    <property type="entry name" value="Telomere_length_regulation_dom"/>
</dbReference>
<evidence type="ECO:0000256" key="5">
    <source>
        <dbReference type="ARBA" id="ARBA00018231"/>
    </source>
</evidence>
<comment type="similarity">
    <text evidence="4">Belongs to the TEL2 family.</text>
</comment>
<gene>
    <name evidence="11" type="ORF">MEDL_56622</name>
</gene>
<dbReference type="GO" id="GO:0051083">
    <property type="term" value="P:'de novo' cotranslational protein folding"/>
    <property type="evidence" value="ECO:0007669"/>
    <property type="project" value="TreeGrafter"/>
</dbReference>
<dbReference type="InterPro" id="IPR051970">
    <property type="entry name" value="TEL2_Regulation"/>
</dbReference>
<keyword evidence="8" id="KW-0539">Nucleus</keyword>
<evidence type="ECO:0000313" key="12">
    <source>
        <dbReference type="Proteomes" id="UP000683360"/>
    </source>
</evidence>
<dbReference type="FunFam" id="1.25.40.720:FF:000001">
    <property type="entry name" value="Telomere length regulation protein TEL2"/>
    <property type="match status" value="1"/>
</dbReference>
<dbReference type="OrthoDB" id="10258062at2759"/>
<dbReference type="GO" id="GO:0005829">
    <property type="term" value="C:cytosol"/>
    <property type="evidence" value="ECO:0007669"/>
    <property type="project" value="TreeGrafter"/>
</dbReference>
<comment type="caution">
    <text evidence="11">The sequence shown here is derived from an EMBL/GenBank/DDBJ whole genome shotgun (WGS) entry which is preliminary data.</text>
</comment>